<dbReference type="PROSITE" id="PS50035">
    <property type="entry name" value="PLD"/>
    <property type="match status" value="2"/>
</dbReference>
<dbReference type="NCBIfam" id="TIGR04265">
    <property type="entry name" value="bac_cardiolipin"/>
    <property type="match status" value="1"/>
</dbReference>
<keyword evidence="13" id="KW-0594">Phospholipid biosynthesis</keyword>
<evidence type="ECO:0000259" key="17">
    <source>
        <dbReference type="PROSITE" id="PS50035"/>
    </source>
</evidence>
<comment type="function">
    <text evidence="1">Could be a virulence factor.</text>
</comment>
<dbReference type="PANTHER" id="PTHR21248">
    <property type="entry name" value="CARDIOLIPIN SYNTHASE"/>
    <property type="match status" value="1"/>
</dbReference>
<evidence type="ECO:0000313" key="18">
    <source>
        <dbReference type="EMBL" id="MDF0601169.1"/>
    </source>
</evidence>
<feature type="transmembrane region" description="Helical" evidence="16">
    <location>
        <begin position="38"/>
        <end position="56"/>
    </location>
</feature>
<evidence type="ECO:0000256" key="5">
    <source>
        <dbReference type="ARBA" id="ARBA00022516"/>
    </source>
</evidence>
<keyword evidence="5" id="KW-0444">Lipid biosynthesis</keyword>
<dbReference type="GO" id="GO:0032049">
    <property type="term" value="P:cardiolipin biosynthetic process"/>
    <property type="evidence" value="ECO:0007669"/>
    <property type="project" value="UniProtKB-UniRule"/>
</dbReference>
<dbReference type="EMBL" id="JARGYC010000023">
    <property type="protein sequence ID" value="MDF0601169.1"/>
    <property type="molecule type" value="Genomic_DNA"/>
</dbReference>
<evidence type="ECO:0000256" key="14">
    <source>
        <dbReference type="ARBA" id="ARBA00023264"/>
    </source>
</evidence>
<organism evidence="18 19">
    <name type="scientific">Psychromarinibacter sediminicola</name>
    <dbReference type="NCBI Taxonomy" id="3033385"/>
    <lineage>
        <taxon>Bacteria</taxon>
        <taxon>Pseudomonadati</taxon>
        <taxon>Pseudomonadota</taxon>
        <taxon>Alphaproteobacteria</taxon>
        <taxon>Rhodobacterales</taxon>
        <taxon>Paracoccaceae</taxon>
        <taxon>Psychromarinibacter</taxon>
    </lineage>
</organism>
<evidence type="ECO:0000256" key="4">
    <source>
        <dbReference type="ARBA" id="ARBA00022475"/>
    </source>
</evidence>
<evidence type="ECO:0000256" key="15">
    <source>
        <dbReference type="NCBIfam" id="TIGR04265"/>
    </source>
</evidence>
<dbReference type="PANTHER" id="PTHR21248:SF22">
    <property type="entry name" value="PHOSPHOLIPASE D"/>
    <property type="match status" value="1"/>
</dbReference>
<evidence type="ECO:0000256" key="8">
    <source>
        <dbReference type="ARBA" id="ARBA00022692"/>
    </source>
</evidence>
<accession>A0AAE3NT49</accession>
<name>A0AAE3NT49_9RHOB</name>
<dbReference type="SUPFAM" id="SSF56024">
    <property type="entry name" value="Phospholipase D/nuclease"/>
    <property type="match status" value="2"/>
</dbReference>
<dbReference type="GO" id="GO:0005886">
    <property type="term" value="C:plasma membrane"/>
    <property type="evidence" value="ECO:0007669"/>
    <property type="project" value="UniProtKB-SubCell"/>
</dbReference>
<dbReference type="GO" id="GO:0008808">
    <property type="term" value="F:cardiolipin synthase activity"/>
    <property type="evidence" value="ECO:0007669"/>
    <property type="project" value="UniProtKB-UniRule"/>
</dbReference>
<reference evidence="18" key="1">
    <citation type="submission" date="2023-03" db="EMBL/GenBank/DDBJ databases">
        <title>Multiphase analysis and comparison of six strains from genera Psychromarinibacter, Lutimaribacter, and Maritimibacter, including a novel species: Psychromarinibacter sediminicola sp. nov.</title>
        <authorList>
            <person name="Wang Y.-H."/>
            <person name="Ye M.-Q."/>
            <person name="Du Z.-J."/>
        </authorList>
    </citation>
    <scope>NUCLEOTIDE SEQUENCE</scope>
    <source>
        <strain evidence="18">C21-152</strain>
    </source>
</reference>
<evidence type="ECO:0000256" key="11">
    <source>
        <dbReference type="ARBA" id="ARBA00023098"/>
    </source>
</evidence>
<keyword evidence="8 16" id="KW-0812">Transmembrane</keyword>
<keyword evidence="7" id="KW-0808">Transferase</keyword>
<dbReference type="EC" id="2.7.8.-" evidence="15"/>
<evidence type="ECO:0000256" key="16">
    <source>
        <dbReference type="SAM" id="Phobius"/>
    </source>
</evidence>
<evidence type="ECO:0000256" key="13">
    <source>
        <dbReference type="ARBA" id="ARBA00023209"/>
    </source>
</evidence>
<comment type="caution">
    <text evidence="18">The sequence shown here is derived from an EMBL/GenBank/DDBJ whole genome shotgun (WGS) entry which is preliminary data.</text>
</comment>
<dbReference type="SMART" id="SM00155">
    <property type="entry name" value="PLDc"/>
    <property type="match status" value="2"/>
</dbReference>
<keyword evidence="6" id="KW-0964">Secreted</keyword>
<evidence type="ECO:0000313" key="19">
    <source>
        <dbReference type="Proteomes" id="UP001220964"/>
    </source>
</evidence>
<dbReference type="InterPro" id="IPR027379">
    <property type="entry name" value="CLS_N"/>
</dbReference>
<feature type="transmembrane region" description="Helical" evidence="16">
    <location>
        <begin position="6"/>
        <end position="26"/>
    </location>
</feature>
<keyword evidence="12 16" id="KW-0472">Membrane</keyword>
<dbReference type="InterPro" id="IPR025202">
    <property type="entry name" value="PLD-like_dom"/>
</dbReference>
<evidence type="ECO:0000256" key="10">
    <source>
        <dbReference type="ARBA" id="ARBA00022989"/>
    </source>
</evidence>
<keyword evidence="4" id="KW-1003">Cell membrane</keyword>
<gene>
    <name evidence="18" type="primary">cls</name>
    <name evidence="18" type="ORF">P1J78_10555</name>
</gene>
<dbReference type="Gene3D" id="3.30.870.10">
    <property type="entry name" value="Endonuclease Chain A"/>
    <property type="match status" value="2"/>
</dbReference>
<feature type="domain" description="PLD phosphodiesterase" evidence="17">
    <location>
        <begin position="393"/>
        <end position="420"/>
    </location>
</feature>
<sequence>MTGVAAAVLAVIHVAAQVAFILRALLRPHRDPASRVAWVLVLLVVPVAGIVGYVLFGEANVSKGRAQRYHRLERLFAASNREMPGQDCMDRIAPRHRHLFRAGRSVNGFDPVDGNTAQLLTETDGAVDAIVADMDAATDHVHLLCYIWLNDTNGQKVAEAAKRAARRGVTVRALADNLGSRRMIRSAHWAEMEAAGVRLARAMPLVNPFLHPFRGRIDLRNHRKIVVIDDRITYSGSQNFADAEFRIKARYAPWVDVMVRFTGPVARQNQYLFAQDWMAHVDEDLRPMFPPKSAETSGGVIAQAIGTGPTVRASAMPEMFGVLIHAAREELVLSTPYYVPTEAMQDALCAAAHRGVDTRIVFPAHNDSWLVAAASRSYYQDLLAAGVRIYEFPDGLLHAKTLTLDREVAMIGSANLDRRSFELNFENNILLQDADLTASLRARQQDWLEASDEVLDRDVAEWSLARQLWNNSVAMLGPLV</sequence>
<dbReference type="InterPro" id="IPR001736">
    <property type="entry name" value="PLipase_D/transphosphatidylase"/>
</dbReference>
<dbReference type="InterPro" id="IPR022924">
    <property type="entry name" value="Cardiolipin_synthase"/>
</dbReference>
<dbReference type="CDD" id="cd09158">
    <property type="entry name" value="PLDc_EcCLS_like_2"/>
    <property type="match status" value="1"/>
</dbReference>
<evidence type="ECO:0000256" key="2">
    <source>
        <dbReference type="ARBA" id="ARBA00004613"/>
    </source>
</evidence>
<keyword evidence="19" id="KW-1185">Reference proteome</keyword>
<dbReference type="RefSeq" id="WP_275567310.1">
    <property type="nucleotide sequence ID" value="NZ_JARGYC010000023.1"/>
</dbReference>
<dbReference type="AlphaFoldDB" id="A0AAE3NT49"/>
<feature type="domain" description="PLD phosphodiesterase" evidence="17">
    <location>
        <begin position="217"/>
        <end position="244"/>
    </location>
</feature>
<keyword evidence="10 16" id="KW-1133">Transmembrane helix</keyword>
<evidence type="ECO:0000256" key="3">
    <source>
        <dbReference type="ARBA" id="ARBA00004651"/>
    </source>
</evidence>
<dbReference type="Pfam" id="PF13396">
    <property type="entry name" value="PLDc_N"/>
    <property type="match status" value="1"/>
</dbReference>
<protein>
    <recommendedName>
        <fullName evidence="15">Cardiolipin synthase</fullName>
        <ecNumber evidence="15">2.7.8.-</ecNumber>
    </recommendedName>
</protein>
<keyword evidence="14" id="KW-1208">Phospholipid metabolism</keyword>
<evidence type="ECO:0000256" key="12">
    <source>
        <dbReference type="ARBA" id="ARBA00023136"/>
    </source>
</evidence>
<dbReference type="GO" id="GO:0005576">
    <property type="term" value="C:extracellular region"/>
    <property type="evidence" value="ECO:0007669"/>
    <property type="project" value="UniProtKB-SubCell"/>
</dbReference>
<keyword evidence="11" id="KW-0443">Lipid metabolism</keyword>
<comment type="subcellular location">
    <subcellularLocation>
        <location evidence="3">Cell membrane</location>
        <topology evidence="3">Multi-pass membrane protein</topology>
    </subcellularLocation>
    <subcellularLocation>
        <location evidence="2">Secreted</location>
    </subcellularLocation>
</comment>
<evidence type="ECO:0000256" key="7">
    <source>
        <dbReference type="ARBA" id="ARBA00022679"/>
    </source>
</evidence>
<dbReference type="Pfam" id="PF13091">
    <property type="entry name" value="PLDc_2"/>
    <property type="match status" value="2"/>
</dbReference>
<evidence type="ECO:0000256" key="1">
    <source>
        <dbReference type="ARBA" id="ARBA00003145"/>
    </source>
</evidence>
<keyword evidence="9" id="KW-0677">Repeat</keyword>
<dbReference type="Proteomes" id="UP001220964">
    <property type="component" value="Unassembled WGS sequence"/>
</dbReference>
<proteinExistence type="predicted"/>
<evidence type="ECO:0000256" key="9">
    <source>
        <dbReference type="ARBA" id="ARBA00022737"/>
    </source>
</evidence>
<evidence type="ECO:0000256" key="6">
    <source>
        <dbReference type="ARBA" id="ARBA00022525"/>
    </source>
</evidence>